<dbReference type="PANTHER" id="PTHR32294">
    <property type="entry name" value="DNA POLYMERASE III SUBUNIT ALPHA"/>
    <property type="match status" value="1"/>
</dbReference>
<evidence type="ECO:0000256" key="8">
    <source>
        <dbReference type="ARBA" id="ARBA00022932"/>
    </source>
</evidence>
<dbReference type="Gene3D" id="1.10.10.1600">
    <property type="entry name" value="Bacterial DNA polymerase III alpha subunit, thumb domain"/>
    <property type="match status" value="1"/>
</dbReference>
<evidence type="ECO:0000256" key="5">
    <source>
        <dbReference type="ARBA" id="ARBA00022679"/>
    </source>
</evidence>
<dbReference type="Pfam" id="PF17657">
    <property type="entry name" value="DNA_pol3_finger"/>
    <property type="match status" value="1"/>
</dbReference>
<dbReference type="EC" id="2.7.7.7" evidence="3"/>
<evidence type="ECO:0000313" key="13">
    <source>
        <dbReference type="Proteomes" id="UP000468828"/>
    </source>
</evidence>
<evidence type="ECO:0000256" key="2">
    <source>
        <dbReference type="ARBA" id="ARBA00009496"/>
    </source>
</evidence>
<dbReference type="GO" id="GO:0006260">
    <property type="term" value="P:DNA replication"/>
    <property type="evidence" value="ECO:0007669"/>
    <property type="project" value="UniProtKB-KW"/>
</dbReference>
<dbReference type="PANTHER" id="PTHR32294:SF0">
    <property type="entry name" value="DNA POLYMERASE III SUBUNIT ALPHA"/>
    <property type="match status" value="1"/>
</dbReference>
<dbReference type="Pfam" id="PF02811">
    <property type="entry name" value="PHP"/>
    <property type="match status" value="1"/>
</dbReference>
<dbReference type="RefSeq" id="WP_163610430.1">
    <property type="nucleotide sequence ID" value="NZ_JAAGWB010000014.1"/>
</dbReference>
<name>A0A6P0EST5_9ACTN</name>
<comment type="caution">
    <text evidence="11">The sequence shown here is derived from an EMBL/GenBank/DDBJ whole genome shotgun (WGS) entry which is preliminary data.</text>
</comment>
<reference evidence="11 13" key="1">
    <citation type="submission" date="2020-01" db="EMBL/GenBank/DDBJ databases">
        <title>the WGS Modestobacter muralis CPCC 204518.</title>
        <authorList>
            <person name="Jiang Z."/>
        </authorList>
    </citation>
    <scope>NUCLEOTIDE SEQUENCE [LARGE SCALE GENOMIC DNA]</scope>
    <source>
        <strain evidence="11 13">DSM 100205</strain>
    </source>
</reference>
<dbReference type="NCBIfam" id="TIGR00594">
    <property type="entry name" value="polc"/>
    <property type="match status" value="1"/>
</dbReference>
<dbReference type="InterPro" id="IPR004365">
    <property type="entry name" value="NA-bd_OB_tRNA"/>
</dbReference>
<dbReference type="SMART" id="SM00481">
    <property type="entry name" value="POLIIIAc"/>
    <property type="match status" value="1"/>
</dbReference>
<sequence>MSSTPSSDSFAHLHVHTEYSMLDGAAKLGEVTKAAAAEGMPALAMTDHGNVFGAYDFYKQANAAGVKPIIGMEGYYTPGSRFDRAPFDFGDKLIDEEGDGGNNRGKAAYTHMTMLARTTEGMHNLFRISSMASLEGQYRKPRFDRDLLEKHGTGLIATTGCPSGEVNMWLRAGKYDKARAAAADFQDIFGKDNFYAEVMDHGLNIEKRTRPDLLKIAKDLGIPLLATNDLHYTHREDAQAHDALLCIQTGSRLNEPNRFKFNGDGYYLKSSAEMRALFSELPEACDNTLVIAEQCEVQFTEGADLMPRFPLPEGEDETSWFVKEVERGLNKRYPNGIPDAVRKQADYEVGIIAQMGFPGYFLVVADFINWAKDNGIRVGPGRGSAAGSMAAFAMGITDLDPLAHGLFFERFLNPERVSMPDVDIDFDDRRRGEVIQYVSKKYGEERVSQIVTYGTIKAKAAIKDAARVLDRPYSVGDELTKLMPPGVMGKDIPLSGIFDPKHDRYKEAAEFRARYESDPGAAEVVDQARKLEGLKRQWGVHAAGVIIGRYPLIDSIPIMRREADGAIITQFDYPTCETLGLLKMDFLGLRNLTVLDDALRNIVINGKDPVDLDEISKDLTDPATYALLSRGDTLGVFQFDGGPMRSLLRLMRPDNFEDISAVGALYRPGPMGANSHTNYALRKNGQQEITPIHPELAEPLAEILGGTYGLIVYQEQVMSIAQKVAGYSLGKADLLRRAMGKKKKSVLDAEYVGFEAGMKANGFSAAAVKTLWDILVPFADYAFNKAHSAAYGLISYWTAYLKANYPAEYMAGLLTSVGDDKERRPVYLAECRRMGIKVLPPDVNESSWDFTAVGNDIRFGLASVRNVGHNVVDSIVRAREEKGAFKDFADFMRKIDTVACNKKVIESLAKAGGFDSLGHSRQGIAAIHAQAVDSAMSLKRKEAEGQFDLFGSFGEDGGGELGDPLSAALDIPIPTADWSKSEKLVFERDMLGLYVSDHPLHGVEHVLTSHADTSLAEIISGGVEDGANVTIAGILTAVGPRTNKQGAPWAIATLEDLEAGLEVLFFPKTWAQVSDKVVRDQIVVVKGRISRRDDTPSLFAAEVTIPEITEGPRGPVLVSMPAARCTPPVVERLREVLGSHPGTTEVQLKLLNGGRETVLRLDQGLRVRPSTALMGDIKALLGPTSVALL</sequence>
<dbReference type="GO" id="GO:0003676">
    <property type="term" value="F:nucleic acid binding"/>
    <property type="evidence" value="ECO:0007669"/>
    <property type="project" value="InterPro"/>
</dbReference>
<dbReference type="Proteomes" id="UP000471152">
    <property type="component" value="Unassembled WGS sequence"/>
</dbReference>
<evidence type="ECO:0000256" key="3">
    <source>
        <dbReference type="ARBA" id="ARBA00012417"/>
    </source>
</evidence>
<evidence type="ECO:0000313" key="14">
    <source>
        <dbReference type="Proteomes" id="UP000471152"/>
    </source>
</evidence>
<dbReference type="InterPro" id="IPR041931">
    <property type="entry name" value="DNA_pol3_alpha_thumb_dom"/>
</dbReference>
<comment type="catalytic activity">
    <reaction evidence="9">
        <text>DNA(n) + a 2'-deoxyribonucleoside 5'-triphosphate = DNA(n+1) + diphosphate</text>
        <dbReference type="Rhea" id="RHEA:22508"/>
        <dbReference type="Rhea" id="RHEA-COMP:17339"/>
        <dbReference type="Rhea" id="RHEA-COMP:17340"/>
        <dbReference type="ChEBI" id="CHEBI:33019"/>
        <dbReference type="ChEBI" id="CHEBI:61560"/>
        <dbReference type="ChEBI" id="CHEBI:173112"/>
        <dbReference type="EC" id="2.7.7.7"/>
    </reaction>
</comment>
<dbReference type="EMBL" id="JAAGWB010000014">
    <property type="protein sequence ID" value="NEN50742.1"/>
    <property type="molecule type" value="Genomic_DNA"/>
</dbReference>
<dbReference type="Pfam" id="PF14579">
    <property type="entry name" value="HHH_6"/>
    <property type="match status" value="1"/>
</dbReference>
<feature type="domain" description="Polymerase/histidinol phosphatase N-terminal" evidence="10">
    <location>
        <begin position="11"/>
        <end position="78"/>
    </location>
</feature>
<dbReference type="InterPro" id="IPR029460">
    <property type="entry name" value="DNAPol_HHH"/>
</dbReference>
<keyword evidence="7" id="KW-0235">DNA replication</keyword>
<evidence type="ECO:0000256" key="4">
    <source>
        <dbReference type="ARBA" id="ARBA00019114"/>
    </source>
</evidence>
<comment type="subcellular location">
    <subcellularLocation>
        <location evidence="1">Cytoplasm</location>
    </subcellularLocation>
</comment>
<evidence type="ECO:0000256" key="7">
    <source>
        <dbReference type="ARBA" id="ARBA00022705"/>
    </source>
</evidence>
<dbReference type="Pfam" id="PF01336">
    <property type="entry name" value="tRNA_anti-codon"/>
    <property type="match status" value="1"/>
</dbReference>
<proteinExistence type="inferred from homology"/>
<keyword evidence="6 11" id="KW-0548">Nucleotidyltransferase</keyword>
<accession>A0A6P0EST5</accession>
<dbReference type="GO" id="GO:0003887">
    <property type="term" value="F:DNA-directed DNA polymerase activity"/>
    <property type="evidence" value="ECO:0007669"/>
    <property type="project" value="UniProtKB-KW"/>
</dbReference>
<dbReference type="Pfam" id="PF07733">
    <property type="entry name" value="DNA_pol3_alpha"/>
    <property type="match status" value="1"/>
</dbReference>
<dbReference type="CDD" id="cd12113">
    <property type="entry name" value="PHP_PolIIIA_DnaE3"/>
    <property type="match status" value="1"/>
</dbReference>
<dbReference type="InterPro" id="IPR004013">
    <property type="entry name" value="PHP_dom"/>
</dbReference>
<dbReference type="GO" id="GO:0005737">
    <property type="term" value="C:cytoplasm"/>
    <property type="evidence" value="ECO:0007669"/>
    <property type="project" value="UniProtKB-SubCell"/>
</dbReference>
<dbReference type="SUPFAM" id="SSF89550">
    <property type="entry name" value="PHP domain-like"/>
    <property type="match status" value="1"/>
</dbReference>
<dbReference type="Gene3D" id="1.10.150.870">
    <property type="match status" value="1"/>
</dbReference>
<dbReference type="EMBL" id="JAAGWH010000014">
    <property type="protein sequence ID" value="NEK93975.1"/>
    <property type="molecule type" value="Genomic_DNA"/>
</dbReference>
<dbReference type="InterPro" id="IPR016195">
    <property type="entry name" value="Pol/histidinol_Pase-like"/>
</dbReference>
<evidence type="ECO:0000313" key="12">
    <source>
        <dbReference type="EMBL" id="NEN50742.1"/>
    </source>
</evidence>
<dbReference type="AlphaFoldDB" id="A0A6P0EST5"/>
<evidence type="ECO:0000256" key="1">
    <source>
        <dbReference type="ARBA" id="ARBA00004496"/>
    </source>
</evidence>
<gene>
    <name evidence="11" type="primary">dnaE</name>
    <name evidence="12" type="ORF">G3R41_07275</name>
    <name evidence="11" type="ORF">GCU67_07275</name>
</gene>
<keyword evidence="13" id="KW-1185">Reference proteome</keyword>
<dbReference type="NCBIfam" id="NF004226">
    <property type="entry name" value="PRK05673.1"/>
    <property type="match status" value="1"/>
</dbReference>
<dbReference type="InterPro" id="IPR003141">
    <property type="entry name" value="Pol/His_phosphatase_N"/>
</dbReference>
<dbReference type="InterPro" id="IPR004805">
    <property type="entry name" value="DnaE2/DnaE/PolC"/>
</dbReference>
<organism evidence="11 13">
    <name type="scientific">Modestobacter muralis</name>
    <dbReference type="NCBI Taxonomy" id="1608614"/>
    <lineage>
        <taxon>Bacteria</taxon>
        <taxon>Bacillati</taxon>
        <taxon>Actinomycetota</taxon>
        <taxon>Actinomycetes</taxon>
        <taxon>Geodermatophilales</taxon>
        <taxon>Geodermatophilaceae</taxon>
        <taxon>Modestobacter</taxon>
    </lineage>
</organism>
<evidence type="ECO:0000259" key="10">
    <source>
        <dbReference type="SMART" id="SM00481"/>
    </source>
</evidence>
<protein>
    <recommendedName>
        <fullName evidence="4">DNA polymerase III subunit alpha</fullName>
        <ecNumber evidence="3">2.7.7.7</ecNumber>
    </recommendedName>
</protein>
<dbReference type="Proteomes" id="UP000468828">
    <property type="component" value="Unassembled WGS sequence"/>
</dbReference>
<comment type="similarity">
    <text evidence="2">Belongs to the DNA polymerase type-C family. DnaE subfamily.</text>
</comment>
<evidence type="ECO:0000313" key="11">
    <source>
        <dbReference type="EMBL" id="NEK93975.1"/>
    </source>
</evidence>
<dbReference type="CDD" id="cd04485">
    <property type="entry name" value="DnaE_OBF"/>
    <property type="match status" value="1"/>
</dbReference>
<keyword evidence="5 11" id="KW-0808">Transferase</keyword>
<dbReference type="InterPro" id="IPR011708">
    <property type="entry name" value="DNA_pol3_alpha_NTPase_dom"/>
</dbReference>
<dbReference type="GO" id="GO:0008408">
    <property type="term" value="F:3'-5' exonuclease activity"/>
    <property type="evidence" value="ECO:0007669"/>
    <property type="project" value="InterPro"/>
</dbReference>
<dbReference type="InterPro" id="IPR040982">
    <property type="entry name" value="DNA_pol3_finger"/>
</dbReference>
<evidence type="ECO:0000256" key="9">
    <source>
        <dbReference type="ARBA" id="ARBA00049244"/>
    </source>
</evidence>
<reference evidence="12 14" key="2">
    <citation type="submission" date="2020-02" db="EMBL/GenBank/DDBJ databases">
        <title>The WGS of Modestobacter muralis DSM 100205.</title>
        <authorList>
            <person name="Jiang Z."/>
        </authorList>
    </citation>
    <scope>NUCLEOTIDE SEQUENCE [LARGE SCALE GENOMIC DNA]</scope>
    <source>
        <strain evidence="12 14">DSM 100205</strain>
    </source>
</reference>
<evidence type="ECO:0000256" key="6">
    <source>
        <dbReference type="ARBA" id="ARBA00022695"/>
    </source>
</evidence>
<dbReference type="Gene3D" id="3.20.20.140">
    <property type="entry name" value="Metal-dependent hydrolases"/>
    <property type="match status" value="1"/>
</dbReference>
<keyword evidence="8" id="KW-0239">DNA-directed DNA polymerase</keyword>